<evidence type="ECO:0000313" key="2">
    <source>
        <dbReference type="EMBL" id="MCU5777765.1"/>
    </source>
</evidence>
<dbReference type="NCBIfam" id="NF045617">
    <property type="entry name" value="mostly_LP"/>
    <property type="match status" value="1"/>
</dbReference>
<comment type="caution">
    <text evidence="2">The sequence shown here is derived from an EMBL/GenBank/DDBJ whole genome shotgun (WGS) entry which is preliminary data.</text>
</comment>
<protein>
    <recommendedName>
        <fullName evidence="1">DUF7480 domain-containing protein</fullName>
    </recommendedName>
</protein>
<dbReference type="Proteomes" id="UP001064262">
    <property type="component" value="Unassembled WGS sequence"/>
</dbReference>
<accession>A0A9J6PQ00</accession>
<gene>
    <name evidence="2" type="ORF">N5923_09700</name>
</gene>
<dbReference type="AlphaFoldDB" id="A0A9J6PQ00"/>
<evidence type="ECO:0000313" key="3">
    <source>
        <dbReference type="Proteomes" id="UP001064262"/>
    </source>
</evidence>
<keyword evidence="3" id="KW-1185">Reference proteome</keyword>
<evidence type="ECO:0000259" key="1">
    <source>
        <dbReference type="Pfam" id="PF24295"/>
    </source>
</evidence>
<dbReference type="InterPro" id="IPR054657">
    <property type="entry name" value="T6SS_periplasmic_put"/>
</dbReference>
<dbReference type="Pfam" id="PF24295">
    <property type="entry name" value="DUF7480"/>
    <property type="match status" value="1"/>
</dbReference>
<name>A0A9J6PQ00_9GAMM</name>
<reference evidence="2" key="1">
    <citation type="submission" date="2022-09" db="EMBL/GenBank/DDBJ databases">
        <title>Winslowiella arboricola sp. nov., isolated from bleeding cankers on broadleaf hosts.</title>
        <authorList>
            <person name="Brady C."/>
            <person name="Kaur S."/>
            <person name="Crampton B."/>
            <person name="Maddock D."/>
            <person name="Arnold D."/>
            <person name="Denman S."/>
        </authorList>
    </citation>
    <scope>NUCLEOTIDE SEQUENCE</scope>
    <source>
        <strain evidence="2">BAC 15a-03b</strain>
    </source>
</reference>
<proteinExistence type="predicted"/>
<feature type="domain" description="DUF7480" evidence="1">
    <location>
        <begin position="24"/>
        <end position="122"/>
    </location>
</feature>
<sequence length="125" mass="14596">MAKIVILLLIFLLPGCGVYEKPFYYDANMTLQNNRPCFSVPDDMSYSRQLVGIAIYRRGAGATSEWSRGFSDNDLYEAVISDHCIDYDYPTFISGEEYRVLIVVMSPERFDTKRRYLKDFTYLQR</sequence>
<dbReference type="EMBL" id="JAODIM010000039">
    <property type="protein sequence ID" value="MCU5777765.1"/>
    <property type="molecule type" value="Genomic_DNA"/>
</dbReference>
<dbReference type="RefSeq" id="WP_267143166.1">
    <property type="nucleotide sequence ID" value="NZ_JAODIL010000075.1"/>
</dbReference>
<dbReference type="InterPro" id="IPR055903">
    <property type="entry name" value="DUF7480"/>
</dbReference>
<organism evidence="2 3">
    <name type="scientific">Winslowiella arboricola</name>
    <dbReference type="NCBI Taxonomy" id="2978220"/>
    <lineage>
        <taxon>Bacteria</taxon>
        <taxon>Pseudomonadati</taxon>
        <taxon>Pseudomonadota</taxon>
        <taxon>Gammaproteobacteria</taxon>
        <taxon>Enterobacterales</taxon>
        <taxon>Erwiniaceae</taxon>
        <taxon>Winslowiella</taxon>
    </lineage>
</organism>